<evidence type="ECO:0000313" key="2">
    <source>
        <dbReference type="Proteomes" id="UP000805193"/>
    </source>
</evidence>
<comment type="caution">
    <text evidence="1">The sequence shown here is derived from an EMBL/GenBank/DDBJ whole genome shotgun (WGS) entry which is preliminary data.</text>
</comment>
<sequence length="144" mass="16052">MDVARTYVSVRQHPSTTQHLSRASIDLTVMKVRRPSACLEGVVVLDRSQLQPSERLYVALVGRFRYGREEDEILGMSLCREIYLGHTQLCPDALEVPGDAPGPSRSPGRPLYSMQLGNVHRRLLEALGDSAVPFRFELPIVSGH</sequence>
<reference evidence="1 2" key="1">
    <citation type="journal article" date="2020" name="Cell">
        <title>Large-Scale Comparative Analyses of Tick Genomes Elucidate Their Genetic Diversity and Vector Capacities.</title>
        <authorList>
            <consortium name="Tick Genome and Microbiome Consortium (TIGMIC)"/>
            <person name="Jia N."/>
            <person name="Wang J."/>
            <person name="Shi W."/>
            <person name="Du L."/>
            <person name="Sun Y."/>
            <person name="Zhan W."/>
            <person name="Jiang J.F."/>
            <person name="Wang Q."/>
            <person name="Zhang B."/>
            <person name="Ji P."/>
            <person name="Bell-Sakyi L."/>
            <person name="Cui X.M."/>
            <person name="Yuan T.T."/>
            <person name="Jiang B.G."/>
            <person name="Yang W.F."/>
            <person name="Lam T.T."/>
            <person name="Chang Q.C."/>
            <person name="Ding S.J."/>
            <person name="Wang X.J."/>
            <person name="Zhu J.G."/>
            <person name="Ruan X.D."/>
            <person name="Zhao L."/>
            <person name="Wei J.T."/>
            <person name="Ye R.Z."/>
            <person name="Que T.C."/>
            <person name="Du C.H."/>
            <person name="Zhou Y.H."/>
            <person name="Cheng J.X."/>
            <person name="Dai P.F."/>
            <person name="Guo W.B."/>
            <person name="Han X.H."/>
            <person name="Huang E.J."/>
            <person name="Li L.F."/>
            <person name="Wei W."/>
            <person name="Gao Y.C."/>
            <person name="Liu J.Z."/>
            <person name="Shao H.Z."/>
            <person name="Wang X."/>
            <person name="Wang C.C."/>
            <person name="Yang T.C."/>
            <person name="Huo Q.B."/>
            <person name="Li W."/>
            <person name="Chen H.Y."/>
            <person name="Chen S.E."/>
            <person name="Zhou L.G."/>
            <person name="Ni X.B."/>
            <person name="Tian J.H."/>
            <person name="Sheng Y."/>
            <person name="Liu T."/>
            <person name="Pan Y.S."/>
            <person name="Xia L.Y."/>
            <person name="Li J."/>
            <person name="Zhao F."/>
            <person name="Cao W.C."/>
        </authorList>
    </citation>
    <scope>NUCLEOTIDE SEQUENCE [LARGE SCALE GENOMIC DNA]</scope>
    <source>
        <strain evidence="1">Iper-2018</strain>
    </source>
</reference>
<dbReference type="EMBL" id="JABSTQ010011164">
    <property type="protein sequence ID" value="KAG0414607.1"/>
    <property type="molecule type" value="Genomic_DNA"/>
</dbReference>
<name>A0AC60P592_IXOPE</name>
<proteinExistence type="predicted"/>
<accession>A0AC60P592</accession>
<evidence type="ECO:0000313" key="1">
    <source>
        <dbReference type="EMBL" id="KAG0414607.1"/>
    </source>
</evidence>
<organism evidence="1 2">
    <name type="scientific">Ixodes persulcatus</name>
    <name type="common">Taiga tick</name>
    <dbReference type="NCBI Taxonomy" id="34615"/>
    <lineage>
        <taxon>Eukaryota</taxon>
        <taxon>Metazoa</taxon>
        <taxon>Ecdysozoa</taxon>
        <taxon>Arthropoda</taxon>
        <taxon>Chelicerata</taxon>
        <taxon>Arachnida</taxon>
        <taxon>Acari</taxon>
        <taxon>Parasitiformes</taxon>
        <taxon>Ixodida</taxon>
        <taxon>Ixodoidea</taxon>
        <taxon>Ixodidae</taxon>
        <taxon>Ixodinae</taxon>
        <taxon>Ixodes</taxon>
    </lineage>
</organism>
<gene>
    <name evidence="1" type="ORF">HPB47_008238</name>
</gene>
<dbReference type="Proteomes" id="UP000805193">
    <property type="component" value="Unassembled WGS sequence"/>
</dbReference>
<protein>
    <submittedName>
        <fullName evidence="1">Uncharacterized protein</fullName>
    </submittedName>
</protein>
<keyword evidence="2" id="KW-1185">Reference proteome</keyword>